<feature type="transmembrane region" description="Helical" evidence="1">
    <location>
        <begin position="34"/>
        <end position="50"/>
    </location>
</feature>
<evidence type="ECO:0000313" key="3">
    <source>
        <dbReference type="Proteomes" id="UP000789423"/>
    </source>
</evidence>
<organism evidence="2 3">
    <name type="scientific">Bacillus rhizoplanae</name>
    <dbReference type="NCBI Taxonomy" id="2880966"/>
    <lineage>
        <taxon>Bacteria</taxon>
        <taxon>Bacillati</taxon>
        <taxon>Bacillota</taxon>
        <taxon>Bacilli</taxon>
        <taxon>Bacillales</taxon>
        <taxon>Bacillaceae</taxon>
        <taxon>Bacillus</taxon>
    </lineage>
</organism>
<keyword evidence="1" id="KW-0812">Transmembrane</keyword>
<accession>A0ABN8A6V9</accession>
<dbReference type="InterPro" id="IPR006750">
    <property type="entry name" value="YdcZ"/>
</dbReference>
<gene>
    <name evidence="2" type="ORF">BACCIP111899_04194</name>
</gene>
<dbReference type="EMBL" id="CAKJTI010000046">
    <property type="protein sequence ID" value="CAG9614960.1"/>
    <property type="molecule type" value="Genomic_DNA"/>
</dbReference>
<evidence type="ECO:0000313" key="2">
    <source>
        <dbReference type="EMBL" id="CAG9614960.1"/>
    </source>
</evidence>
<reference evidence="2 3" key="1">
    <citation type="submission" date="2021-10" db="EMBL/GenBank/DDBJ databases">
        <authorList>
            <person name="Criscuolo A."/>
        </authorList>
    </citation>
    <scope>NUCLEOTIDE SEQUENCE [LARGE SCALE GENOMIC DNA]</scope>
    <source>
        <strain evidence="3">CIP 111899</strain>
    </source>
</reference>
<evidence type="ECO:0000256" key="1">
    <source>
        <dbReference type="SAM" id="Phobius"/>
    </source>
</evidence>
<keyword evidence="3" id="KW-1185">Reference proteome</keyword>
<protein>
    <submittedName>
        <fullName evidence="2">Uncharacterized protein</fullName>
    </submittedName>
</protein>
<dbReference type="Pfam" id="PF04657">
    <property type="entry name" value="DMT_YdcZ"/>
    <property type="match status" value="1"/>
</dbReference>
<sequence>MYKLLSALIGALIALIIPLNGILSEVIGNYKASVLIHIVGLIAVIIILLVRKLKIKIHKGIPLYLYSVGAKCSFKSESLIKAESGCQQWNYAI</sequence>
<keyword evidence="1" id="KW-0472">Membrane</keyword>
<comment type="caution">
    <text evidence="2">The sequence shown here is derived from an EMBL/GenBank/DDBJ whole genome shotgun (WGS) entry which is preliminary data.</text>
</comment>
<keyword evidence="1" id="KW-1133">Transmembrane helix</keyword>
<name>A0ABN8A6V9_9BACI</name>
<proteinExistence type="predicted"/>
<dbReference type="Proteomes" id="UP000789423">
    <property type="component" value="Unassembled WGS sequence"/>
</dbReference>